<gene>
    <name evidence="1" type="ORF">DKK70_10005</name>
</gene>
<dbReference type="Proteomes" id="UP000247932">
    <property type="component" value="Unassembled WGS sequence"/>
</dbReference>
<dbReference type="RefSeq" id="WP_110433870.1">
    <property type="nucleotide sequence ID" value="NZ_QGLR01000012.1"/>
</dbReference>
<sequence>MKSYILIHELAGSRIVAQCDDVKLQQLLIALGFIKEQNDFFIKKVDTEQQRIHIIKNLMQNYQVLFADGQDWSPAQLILYYRDQGIIDGKIKIISWQNQHKYKIIEE</sequence>
<proteinExistence type="predicted"/>
<reference evidence="1 2" key="1">
    <citation type="submission" date="2018-05" db="EMBL/GenBank/DDBJ databases">
        <title>Reference genomes for bee gut microbiota database.</title>
        <authorList>
            <person name="Ellegaard K.M."/>
        </authorList>
    </citation>
    <scope>NUCLEOTIDE SEQUENCE [LARGE SCALE GENOMIC DNA]</scope>
    <source>
        <strain evidence="1 2">ESL0182</strain>
    </source>
</reference>
<name>A0A2V4E7A7_9GAMM</name>
<organism evidence="1 2">
    <name type="scientific">Gilliamella apicola</name>
    <dbReference type="NCBI Taxonomy" id="1196095"/>
    <lineage>
        <taxon>Bacteria</taxon>
        <taxon>Pseudomonadati</taxon>
        <taxon>Pseudomonadota</taxon>
        <taxon>Gammaproteobacteria</taxon>
        <taxon>Orbales</taxon>
        <taxon>Orbaceae</taxon>
        <taxon>Gilliamella</taxon>
    </lineage>
</organism>
<evidence type="ECO:0000313" key="1">
    <source>
        <dbReference type="EMBL" id="PXZ06304.1"/>
    </source>
</evidence>
<keyword evidence="2" id="KW-1185">Reference proteome</keyword>
<dbReference type="AlphaFoldDB" id="A0A2V4E7A7"/>
<dbReference type="OrthoDB" id="6467024at2"/>
<evidence type="ECO:0000313" key="2">
    <source>
        <dbReference type="Proteomes" id="UP000247932"/>
    </source>
</evidence>
<accession>A0A2V4E7A7</accession>
<comment type="caution">
    <text evidence="1">The sequence shown here is derived from an EMBL/GenBank/DDBJ whole genome shotgun (WGS) entry which is preliminary data.</text>
</comment>
<dbReference type="EMBL" id="QGLR01000012">
    <property type="protein sequence ID" value="PXZ06304.1"/>
    <property type="molecule type" value="Genomic_DNA"/>
</dbReference>
<protein>
    <submittedName>
        <fullName evidence="1">Uncharacterized protein</fullName>
    </submittedName>
</protein>